<evidence type="ECO:0000259" key="4">
    <source>
        <dbReference type="PROSITE" id="PS50893"/>
    </source>
</evidence>
<dbReference type="KEGG" id="ccai:NAS2_0990"/>
<evidence type="ECO:0000256" key="2">
    <source>
        <dbReference type="ARBA" id="ARBA00022741"/>
    </source>
</evidence>
<keyword evidence="6" id="KW-1185">Reference proteome</keyword>
<dbReference type="AlphaFoldDB" id="A0A4P2VCR8"/>
<dbReference type="PANTHER" id="PTHR42734">
    <property type="entry name" value="METAL TRANSPORT SYSTEM ATP-BINDING PROTEIN TM_0124-RELATED"/>
    <property type="match status" value="1"/>
</dbReference>
<evidence type="ECO:0000256" key="3">
    <source>
        <dbReference type="ARBA" id="ARBA00022840"/>
    </source>
</evidence>
<evidence type="ECO:0000256" key="1">
    <source>
        <dbReference type="ARBA" id="ARBA00022448"/>
    </source>
</evidence>
<proteinExistence type="predicted"/>
<sequence length="259" mass="27746">MHPIVSTRSLTLAYEGNPVLRDLDIDAYPGEVLAVVGPNGTGKTTLLRAISGSLAIAGGELRCCGKVVGARARLDAGDHVSYAPAYPDVDPWLSALDVVVSYRMGPGSPWARPSEGDRRASEESLERLGMHRLAPRRMSEMSSGERKMVMLAAALSRGSDVLLLDEPLASLDLRNQSVAMAAIRAEAARGALVMVTSHELHLLRLYVDRVLVLSGGVLVALGPVEEVLTEDMLERAYGVSLRNERALVPSLDLSAGHFK</sequence>
<dbReference type="PROSITE" id="PS00211">
    <property type="entry name" value="ABC_TRANSPORTER_1"/>
    <property type="match status" value="1"/>
</dbReference>
<feature type="domain" description="ABC transporter" evidence="4">
    <location>
        <begin position="5"/>
        <end position="240"/>
    </location>
</feature>
<reference evidence="5 6" key="1">
    <citation type="journal article" date="2019" name="ISME J.">
        <title>Isolation and characterization of a thermophilic sulfur- and iron-reducing thaumarchaeote from a terrestrial acidic hot spring.</title>
        <authorList>
            <person name="Kato S."/>
            <person name="Itoh T."/>
            <person name="Yuki M."/>
            <person name="Nagamori M."/>
            <person name="Ohnishi M."/>
            <person name="Uematsu K."/>
            <person name="Suzuki K."/>
            <person name="Takashina T."/>
            <person name="Ohkuma M."/>
        </authorList>
    </citation>
    <scope>NUCLEOTIDE SEQUENCE [LARGE SCALE GENOMIC DNA]</scope>
    <source>
        <strain evidence="5 6">NAS-02</strain>
    </source>
</reference>
<dbReference type="Proteomes" id="UP000509448">
    <property type="component" value="Chromosome"/>
</dbReference>
<dbReference type="GO" id="GO:0005524">
    <property type="term" value="F:ATP binding"/>
    <property type="evidence" value="ECO:0007669"/>
    <property type="project" value="UniProtKB-KW"/>
</dbReference>
<name>A0A4P2VCR8_9ARCH</name>
<protein>
    <submittedName>
        <fullName evidence="5">Zinc ABC transporter, ATP-binding protein ZnuC</fullName>
    </submittedName>
</protein>
<dbReference type="RefSeq" id="WP_174448617.1">
    <property type="nucleotide sequence ID" value="NZ_AP018732.1"/>
</dbReference>
<dbReference type="GO" id="GO:0016887">
    <property type="term" value="F:ATP hydrolysis activity"/>
    <property type="evidence" value="ECO:0007669"/>
    <property type="project" value="InterPro"/>
</dbReference>
<dbReference type="OrthoDB" id="24644at2157"/>
<accession>A0A4P2VCR8</accession>
<dbReference type="Gene3D" id="3.40.50.300">
    <property type="entry name" value="P-loop containing nucleotide triphosphate hydrolases"/>
    <property type="match status" value="1"/>
</dbReference>
<dbReference type="InterPro" id="IPR003593">
    <property type="entry name" value="AAA+_ATPase"/>
</dbReference>
<dbReference type="SUPFAM" id="SSF52540">
    <property type="entry name" value="P-loop containing nucleoside triphosphate hydrolases"/>
    <property type="match status" value="1"/>
</dbReference>
<dbReference type="EMBL" id="AP018732">
    <property type="protein sequence ID" value="BBE42379.1"/>
    <property type="molecule type" value="Genomic_DNA"/>
</dbReference>
<dbReference type="PROSITE" id="PS50893">
    <property type="entry name" value="ABC_TRANSPORTER_2"/>
    <property type="match status" value="1"/>
</dbReference>
<dbReference type="GeneID" id="55584803"/>
<keyword evidence="1" id="KW-0813">Transport</keyword>
<dbReference type="Pfam" id="PF00005">
    <property type="entry name" value="ABC_tran"/>
    <property type="match status" value="1"/>
</dbReference>
<dbReference type="InterPro" id="IPR027417">
    <property type="entry name" value="P-loop_NTPase"/>
</dbReference>
<dbReference type="InterPro" id="IPR050153">
    <property type="entry name" value="Metal_Ion_Import_ABC"/>
</dbReference>
<keyword evidence="2" id="KW-0547">Nucleotide-binding</keyword>
<dbReference type="InterPro" id="IPR003439">
    <property type="entry name" value="ABC_transporter-like_ATP-bd"/>
</dbReference>
<evidence type="ECO:0000313" key="6">
    <source>
        <dbReference type="Proteomes" id="UP000509448"/>
    </source>
</evidence>
<keyword evidence="3 5" id="KW-0067">ATP-binding</keyword>
<dbReference type="SMART" id="SM00382">
    <property type="entry name" value="AAA"/>
    <property type="match status" value="1"/>
</dbReference>
<gene>
    <name evidence="5" type="ORF">NAS2_0990</name>
</gene>
<dbReference type="InterPro" id="IPR017871">
    <property type="entry name" value="ABC_transporter-like_CS"/>
</dbReference>
<organism evidence="5 6">
    <name type="scientific">Conexivisphaera calida</name>
    <dbReference type="NCBI Taxonomy" id="1874277"/>
    <lineage>
        <taxon>Archaea</taxon>
        <taxon>Nitrososphaerota</taxon>
        <taxon>Conexivisphaeria</taxon>
        <taxon>Conexivisphaerales</taxon>
        <taxon>Conexivisphaeraceae</taxon>
        <taxon>Conexivisphaera</taxon>
    </lineage>
</organism>
<evidence type="ECO:0000313" key="5">
    <source>
        <dbReference type="EMBL" id="BBE42379.1"/>
    </source>
</evidence>